<sequence>MEIGVGLPTTVPGLTGPKLLTWARQAEEHGFASLGVLDRLVYDNYESLVALAAAGAVTSRIRLAATILIAPYRDSAALLAKQAATVDAVSGGRLVLGLAAGGRPDDYETSGADYAGRGRRLDAIVGELRSVWAEGSPVGPRPVSPGGPRLLFGGHSPVAMRRAARYGEGWIAGGSSVAGFAALGAQAREIWAAQGREGRPRLLSLAYVSLGPEGREQAERYLRSYYAFIGPKAERAAAGVLTTPEAVRATIRDYAAAGCDELILLPCSPDDKQLRLIAEAAL</sequence>
<dbReference type="PANTHER" id="PTHR42847">
    <property type="entry name" value="ALKANESULFONATE MONOOXYGENASE"/>
    <property type="match status" value="1"/>
</dbReference>
<dbReference type="InterPro" id="IPR050172">
    <property type="entry name" value="SsuD_RutA_monooxygenase"/>
</dbReference>
<dbReference type="Gene3D" id="3.20.20.30">
    <property type="entry name" value="Luciferase-like domain"/>
    <property type="match status" value="1"/>
</dbReference>
<evidence type="ECO:0000313" key="6">
    <source>
        <dbReference type="EMBL" id="MQY11603.1"/>
    </source>
</evidence>
<dbReference type="Proteomes" id="UP000466345">
    <property type="component" value="Unassembled WGS sequence"/>
</dbReference>
<organism evidence="6 7">
    <name type="scientific">Streptomyces smaragdinus</name>
    <dbReference type="NCBI Taxonomy" id="2585196"/>
    <lineage>
        <taxon>Bacteria</taxon>
        <taxon>Bacillati</taxon>
        <taxon>Actinomycetota</taxon>
        <taxon>Actinomycetes</taxon>
        <taxon>Kitasatosporales</taxon>
        <taxon>Streptomycetaceae</taxon>
        <taxon>Streptomyces</taxon>
    </lineage>
</organism>
<dbReference type="EC" id="1.1.98.2" evidence="6"/>
<protein>
    <submittedName>
        <fullName evidence="6">F420-dependent glucose-6-phosphate dehydrogenase</fullName>
        <ecNumber evidence="6">1.1.98.2</ecNumber>
    </submittedName>
</protein>
<evidence type="ECO:0000256" key="2">
    <source>
        <dbReference type="ARBA" id="ARBA00022643"/>
    </source>
</evidence>
<evidence type="ECO:0000256" key="4">
    <source>
        <dbReference type="ARBA" id="ARBA00023033"/>
    </source>
</evidence>
<dbReference type="InterPro" id="IPR011251">
    <property type="entry name" value="Luciferase-like_dom"/>
</dbReference>
<evidence type="ECO:0000313" key="7">
    <source>
        <dbReference type="Proteomes" id="UP000466345"/>
    </source>
</evidence>
<proteinExistence type="predicted"/>
<evidence type="ECO:0000259" key="5">
    <source>
        <dbReference type="Pfam" id="PF00296"/>
    </source>
</evidence>
<dbReference type="GO" id="GO:0008726">
    <property type="term" value="F:alkanesulfonate monooxygenase activity"/>
    <property type="evidence" value="ECO:0007669"/>
    <property type="project" value="TreeGrafter"/>
</dbReference>
<dbReference type="InterPro" id="IPR036661">
    <property type="entry name" value="Luciferase-like_sf"/>
</dbReference>
<keyword evidence="7" id="KW-1185">Reference proteome</keyword>
<evidence type="ECO:0000256" key="1">
    <source>
        <dbReference type="ARBA" id="ARBA00022630"/>
    </source>
</evidence>
<keyword evidence="2" id="KW-0288">FMN</keyword>
<dbReference type="PANTHER" id="PTHR42847:SF4">
    <property type="entry name" value="ALKANESULFONATE MONOOXYGENASE-RELATED"/>
    <property type="match status" value="1"/>
</dbReference>
<dbReference type="GO" id="GO:0046306">
    <property type="term" value="P:alkanesulfonate catabolic process"/>
    <property type="evidence" value="ECO:0007669"/>
    <property type="project" value="TreeGrafter"/>
</dbReference>
<comment type="caution">
    <text evidence="6">The sequence shown here is derived from an EMBL/GenBank/DDBJ whole genome shotgun (WGS) entry which is preliminary data.</text>
</comment>
<evidence type="ECO:0000256" key="3">
    <source>
        <dbReference type="ARBA" id="ARBA00023002"/>
    </source>
</evidence>
<reference evidence="6 7" key="1">
    <citation type="submission" date="2019-10" db="EMBL/GenBank/DDBJ databases">
        <title>Streptomyces smaragdinus sp. nov. and Streptomyces fabii sp. nov., isolated from the gut of fungus growing-termite Macrotermes natalensis.</title>
        <authorList>
            <person name="Schwitalla J."/>
            <person name="Benndorf R."/>
            <person name="Martin K."/>
            <person name="De Beer W."/>
            <person name="Kaster A.-K."/>
            <person name="Vollmers J."/>
            <person name="Poulsen M."/>
            <person name="Beemelmanns C."/>
        </authorList>
    </citation>
    <scope>NUCLEOTIDE SEQUENCE [LARGE SCALE GENOMIC DNA]</scope>
    <source>
        <strain evidence="6 7">RB5</strain>
    </source>
</reference>
<dbReference type="RefSeq" id="WP_323377312.1">
    <property type="nucleotide sequence ID" value="NZ_WEGJ01000004.1"/>
</dbReference>
<dbReference type="GO" id="GO:0052749">
    <property type="term" value="F:glucose-6-phosphate dehydrogenase (coenzyme F420) activity"/>
    <property type="evidence" value="ECO:0007669"/>
    <property type="project" value="UniProtKB-EC"/>
</dbReference>
<keyword evidence="3 6" id="KW-0560">Oxidoreductase</keyword>
<dbReference type="AlphaFoldDB" id="A0A7K0CE36"/>
<dbReference type="SUPFAM" id="SSF51679">
    <property type="entry name" value="Bacterial luciferase-like"/>
    <property type="match status" value="1"/>
</dbReference>
<keyword evidence="4" id="KW-0503">Monooxygenase</keyword>
<dbReference type="Pfam" id="PF00296">
    <property type="entry name" value="Bac_luciferase"/>
    <property type="match status" value="1"/>
</dbReference>
<accession>A0A7K0CE36</accession>
<name>A0A7K0CE36_9ACTN</name>
<gene>
    <name evidence="6" type="primary">fgd_4</name>
    <name evidence="6" type="ORF">SRB5_17220</name>
</gene>
<feature type="domain" description="Luciferase-like" evidence="5">
    <location>
        <begin position="17"/>
        <end position="234"/>
    </location>
</feature>
<dbReference type="EMBL" id="WEGJ01000004">
    <property type="protein sequence ID" value="MQY11603.1"/>
    <property type="molecule type" value="Genomic_DNA"/>
</dbReference>
<keyword evidence="1" id="KW-0285">Flavoprotein</keyword>